<dbReference type="InterPro" id="IPR008258">
    <property type="entry name" value="Transglycosylase_SLT_dom_1"/>
</dbReference>
<feature type="domain" description="Transglycosylase SLT" evidence="2">
    <location>
        <begin position="61"/>
        <end position="124"/>
    </location>
</feature>
<evidence type="ECO:0000259" key="2">
    <source>
        <dbReference type="Pfam" id="PF01464"/>
    </source>
</evidence>
<dbReference type="Gene3D" id="1.10.530.10">
    <property type="match status" value="1"/>
</dbReference>
<protein>
    <recommendedName>
        <fullName evidence="6">Transglycosylase SLT domain-containing protein</fullName>
    </recommendedName>
</protein>
<keyword evidence="5" id="KW-1185">Reference proteome</keyword>
<evidence type="ECO:0000313" key="4">
    <source>
        <dbReference type="EMBL" id="GAA5160956.1"/>
    </source>
</evidence>
<organism evidence="4 5">
    <name type="scientific">Pseudonocardia eucalypti</name>
    <dbReference type="NCBI Taxonomy" id="648755"/>
    <lineage>
        <taxon>Bacteria</taxon>
        <taxon>Bacillati</taxon>
        <taxon>Actinomycetota</taxon>
        <taxon>Actinomycetes</taxon>
        <taxon>Pseudonocardiales</taxon>
        <taxon>Pseudonocardiaceae</taxon>
        <taxon>Pseudonocardia</taxon>
    </lineage>
</organism>
<feature type="region of interest" description="Disordered" evidence="1">
    <location>
        <begin position="203"/>
        <end position="248"/>
    </location>
</feature>
<evidence type="ECO:0000313" key="5">
    <source>
        <dbReference type="Proteomes" id="UP001428817"/>
    </source>
</evidence>
<dbReference type="Pfam" id="PF01464">
    <property type="entry name" value="SLT"/>
    <property type="match status" value="1"/>
</dbReference>
<comment type="caution">
    <text evidence="4">The sequence shown here is derived from an EMBL/GenBank/DDBJ whole genome shotgun (WGS) entry which is preliminary data.</text>
</comment>
<evidence type="ECO:0000259" key="3">
    <source>
        <dbReference type="Pfam" id="PF26571"/>
    </source>
</evidence>
<reference evidence="5" key="1">
    <citation type="journal article" date="2019" name="Int. J. Syst. Evol. Microbiol.">
        <title>The Global Catalogue of Microorganisms (GCM) 10K type strain sequencing project: providing services to taxonomists for standard genome sequencing and annotation.</title>
        <authorList>
            <consortium name="The Broad Institute Genomics Platform"/>
            <consortium name="The Broad Institute Genome Sequencing Center for Infectious Disease"/>
            <person name="Wu L."/>
            <person name="Ma J."/>
        </authorList>
    </citation>
    <scope>NUCLEOTIDE SEQUENCE [LARGE SCALE GENOMIC DNA]</scope>
    <source>
        <strain evidence="5">JCM 18303</strain>
    </source>
</reference>
<feature type="compositionally biased region" description="Pro residues" evidence="1">
    <location>
        <begin position="203"/>
        <end position="218"/>
    </location>
</feature>
<dbReference type="Pfam" id="PF26571">
    <property type="entry name" value="VldE"/>
    <property type="match status" value="1"/>
</dbReference>
<evidence type="ECO:0000256" key="1">
    <source>
        <dbReference type="SAM" id="MobiDB-lite"/>
    </source>
</evidence>
<accession>A0ABP9QFC4</accession>
<dbReference type="InterPro" id="IPR023346">
    <property type="entry name" value="Lysozyme-like_dom_sf"/>
</dbReference>
<feature type="domain" description="ARB-07466-like C-terminal" evidence="3">
    <location>
        <begin position="289"/>
        <end position="396"/>
    </location>
</feature>
<dbReference type="InterPro" id="IPR058593">
    <property type="entry name" value="ARB_07466-like_C"/>
</dbReference>
<dbReference type="RefSeq" id="WP_185063677.1">
    <property type="nucleotide sequence ID" value="NZ_BAABJP010000021.1"/>
</dbReference>
<name>A0ABP9QFC4_9PSEU</name>
<dbReference type="SUPFAM" id="SSF53955">
    <property type="entry name" value="Lysozyme-like"/>
    <property type="match status" value="1"/>
</dbReference>
<dbReference type="Proteomes" id="UP001428817">
    <property type="component" value="Unassembled WGS sequence"/>
</dbReference>
<sequence>MWFRGVGVIAVAMVALLGLLVIVAAEDRGAALTGVDPAKLPELAKQMLPVIDEVVRRDCPELPPVWVVAEIMAESGWNAKARSSDSNGGAFGLYQINNRNWAAAGGEPGSGDIFIPETHLRLGIPWVCANLRAVTGHLRDTGKPTAPLDAMLVCHIAGCGRVTGSATGVPAPGEAGCGDTCVGLVNRYLRNVHRYVAEFAAPPPGPAGPATPPPPGPAPDVLAAGEAGGTGRTPGSAPDGYGAGPTPVARAAPLGLTTLGGVTTAALPPAPAGFTGRSTGCAEPDPTSSGCLTAAAVHGLRAQAAAFGPLGKISCWDRHEWNPGSDHARGRACDLFPGPPGEFAEGDRLEQGWRVANWFRANAAALRVKYLIWQGRFWDPGAPDEGGWGERYDGGGVYDVRNPTGGHYDHVHVSFAE</sequence>
<evidence type="ECO:0008006" key="6">
    <source>
        <dbReference type="Google" id="ProtNLM"/>
    </source>
</evidence>
<dbReference type="CDD" id="cd00254">
    <property type="entry name" value="LT-like"/>
    <property type="match status" value="1"/>
</dbReference>
<gene>
    <name evidence="4" type="ORF">GCM10023321_44470</name>
</gene>
<dbReference type="EMBL" id="BAABJP010000021">
    <property type="protein sequence ID" value="GAA5160956.1"/>
    <property type="molecule type" value="Genomic_DNA"/>
</dbReference>
<proteinExistence type="predicted"/>